<name>A0A0M0L6N9_9BACI</name>
<reference evidence="8" key="1">
    <citation type="submission" date="2015-08" db="EMBL/GenBank/DDBJ databases">
        <title>Fjat-14210 dsm16467.</title>
        <authorList>
            <person name="Liu B."/>
            <person name="Wang J."/>
            <person name="Zhu Y."/>
            <person name="Liu G."/>
            <person name="Chen Q."/>
            <person name="Chen Z."/>
            <person name="Lan J."/>
            <person name="Che J."/>
            <person name="Ge C."/>
            <person name="Shi H."/>
            <person name="Pan Z."/>
            <person name="Liu X."/>
        </authorList>
    </citation>
    <scope>NUCLEOTIDE SEQUENCE [LARGE SCALE GENOMIC DNA]</scope>
    <source>
        <strain evidence="8">DSM 16467</strain>
    </source>
</reference>
<dbReference type="PANTHER" id="PTHR10057">
    <property type="entry name" value="PERIPHERAL-TYPE BENZODIAZEPINE RECEPTOR"/>
    <property type="match status" value="1"/>
</dbReference>
<comment type="subcellular location">
    <subcellularLocation>
        <location evidence="1">Membrane</location>
        <topology evidence="1">Multi-pass membrane protein</topology>
    </subcellularLocation>
</comment>
<keyword evidence="5 6" id="KW-0472">Membrane</keyword>
<proteinExistence type="inferred from homology"/>
<evidence type="ECO:0000313" key="8">
    <source>
        <dbReference type="Proteomes" id="UP000037558"/>
    </source>
</evidence>
<keyword evidence="8" id="KW-1185">Reference proteome</keyword>
<dbReference type="PIRSF" id="PIRSF005859">
    <property type="entry name" value="PBR"/>
    <property type="match status" value="1"/>
</dbReference>
<evidence type="ECO:0000256" key="2">
    <source>
        <dbReference type="ARBA" id="ARBA00007524"/>
    </source>
</evidence>
<dbReference type="OrthoDB" id="9795496at2"/>
<protein>
    <recommendedName>
        <fullName evidence="9">Tryptophan-rich sensory protein</fullName>
    </recommendedName>
</protein>
<dbReference type="Pfam" id="PF03073">
    <property type="entry name" value="TspO_MBR"/>
    <property type="match status" value="1"/>
</dbReference>
<dbReference type="AlphaFoldDB" id="A0A0M0L6N9"/>
<dbReference type="EMBL" id="LILC01000011">
    <property type="protein sequence ID" value="KOO46741.1"/>
    <property type="molecule type" value="Genomic_DNA"/>
</dbReference>
<dbReference type="Proteomes" id="UP000037558">
    <property type="component" value="Unassembled WGS sequence"/>
</dbReference>
<evidence type="ECO:0000313" key="7">
    <source>
        <dbReference type="EMBL" id="KOO46741.1"/>
    </source>
</evidence>
<dbReference type="CDD" id="cd15904">
    <property type="entry name" value="TSPO_MBR"/>
    <property type="match status" value="1"/>
</dbReference>
<accession>A0A0M0L6N9</accession>
<feature type="transmembrane region" description="Helical" evidence="6">
    <location>
        <begin position="75"/>
        <end position="95"/>
    </location>
</feature>
<dbReference type="GO" id="GO:0016020">
    <property type="term" value="C:membrane"/>
    <property type="evidence" value="ECO:0007669"/>
    <property type="project" value="UniProtKB-SubCell"/>
</dbReference>
<dbReference type="GO" id="GO:0033013">
    <property type="term" value="P:tetrapyrrole metabolic process"/>
    <property type="evidence" value="ECO:0007669"/>
    <property type="project" value="UniProtKB-ARBA"/>
</dbReference>
<dbReference type="InterPro" id="IPR038330">
    <property type="entry name" value="TspO/MBR-related_sf"/>
</dbReference>
<evidence type="ECO:0000256" key="1">
    <source>
        <dbReference type="ARBA" id="ARBA00004141"/>
    </source>
</evidence>
<dbReference type="STRING" id="284581.AMD01_07365"/>
<dbReference type="PANTHER" id="PTHR10057:SF0">
    <property type="entry name" value="TRANSLOCATOR PROTEIN"/>
    <property type="match status" value="1"/>
</dbReference>
<evidence type="ECO:0000256" key="6">
    <source>
        <dbReference type="SAM" id="Phobius"/>
    </source>
</evidence>
<keyword evidence="4 6" id="KW-1133">Transmembrane helix</keyword>
<gene>
    <name evidence="7" type="ORF">AMD01_07365</name>
</gene>
<evidence type="ECO:0008006" key="9">
    <source>
        <dbReference type="Google" id="ProtNLM"/>
    </source>
</evidence>
<dbReference type="PATRIC" id="fig|284581.3.peg.3519"/>
<feature type="transmembrane region" description="Helical" evidence="6">
    <location>
        <begin position="101"/>
        <end position="120"/>
    </location>
</feature>
<evidence type="ECO:0000256" key="4">
    <source>
        <dbReference type="ARBA" id="ARBA00022989"/>
    </source>
</evidence>
<dbReference type="Gene3D" id="1.20.1260.100">
    <property type="entry name" value="TspO/MBR protein"/>
    <property type="match status" value="1"/>
</dbReference>
<keyword evidence="3 6" id="KW-0812">Transmembrane</keyword>
<dbReference type="FunFam" id="1.20.1260.100:FF:000001">
    <property type="entry name" value="translocator protein 2"/>
    <property type="match status" value="1"/>
</dbReference>
<evidence type="ECO:0000256" key="3">
    <source>
        <dbReference type="ARBA" id="ARBA00022692"/>
    </source>
</evidence>
<comment type="caution">
    <text evidence="7">The sequence shown here is derived from an EMBL/GenBank/DDBJ whole genome shotgun (WGS) entry which is preliminary data.</text>
</comment>
<dbReference type="RefSeq" id="WP_053400746.1">
    <property type="nucleotide sequence ID" value="NZ_JAUKEN010000001.1"/>
</dbReference>
<sequence>MKKTAILVFLITYLLFSLSGFLFPIDQSWYDALDKPSWTPSGGVIGIVWGILFALISFSVAIVYNKDSFFRGDKFFWTILIINYILNQAFSYFQFTQKDLFSATIDCALIAISTLLLIIAAMRHSKLAGLLLIPYLLWSAFATFLSYTIYSMNV</sequence>
<evidence type="ECO:0000256" key="5">
    <source>
        <dbReference type="ARBA" id="ARBA00023136"/>
    </source>
</evidence>
<feature type="transmembrane region" description="Helical" evidence="6">
    <location>
        <begin position="127"/>
        <end position="150"/>
    </location>
</feature>
<comment type="similarity">
    <text evidence="2">Belongs to the TspO/BZRP family.</text>
</comment>
<dbReference type="InterPro" id="IPR004307">
    <property type="entry name" value="TspO_MBR"/>
</dbReference>
<organism evidence="7 8">
    <name type="scientific">Priestia koreensis</name>
    <dbReference type="NCBI Taxonomy" id="284581"/>
    <lineage>
        <taxon>Bacteria</taxon>
        <taxon>Bacillati</taxon>
        <taxon>Bacillota</taxon>
        <taxon>Bacilli</taxon>
        <taxon>Bacillales</taxon>
        <taxon>Bacillaceae</taxon>
        <taxon>Priestia</taxon>
    </lineage>
</organism>
<feature type="transmembrane region" description="Helical" evidence="6">
    <location>
        <begin position="44"/>
        <end position="63"/>
    </location>
</feature>